<accession>D5BRH8</accession>
<dbReference type="GO" id="GO:0015920">
    <property type="term" value="P:lipopolysaccharide transport"/>
    <property type="evidence" value="ECO:0007669"/>
    <property type="project" value="TreeGrafter"/>
</dbReference>
<dbReference type="STRING" id="488538.SAR116_0632"/>
<dbReference type="AlphaFoldDB" id="D5BRH8"/>
<comment type="subcellular location">
    <subcellularLocation>
        <location evidence="1">Cell membrane</location>
        <topology evidence="1">Multi-pass membrane protein</topology>
    </subcellularLocation>
</comment>
<dbReference type="KEGG" id="apb:SAR116_0632"/>
<dbReference type="GO" id="GO:0043190">
    <property type="term" value="C:ATP-binding cassette (ABC) transporter complex"/>
    <property type="evidence" value="ECO:0007669"/>
    <property type="project" value="TreeGrafter"/>
</dbReference>
<evidence type="ECO:0000313" key="8">
    <source>
        <dbReference type="Proteomes" id="UP000007460"/>
    </source>
</evidence>
<dbReference type="Proteomes" id="UP000007460">
    <property type="component" value="Chromosome"/>
</dbReference>
<protein>
    <submittedName>
        <fullName evidence="7">Permease YjgP/YjgQ</fullName>
    </submittedName>
</protein>
<keyword evidence="4 6" id="KW-1133">Transmembrane helix</keyword>
<dbReference type="eggNOG" id="COG0795">
    <property type="taxonomic scope" value="Bacteria"/>
</dbReference>
<dbReference type="Pfam" id="PF03739">
    <property type="entry name" value="LptF_LptG"/>
    <property type="match status" value="1"/>
</dbReference>
<keyword evidence="3 6" id="KW-0812">Transmembrane</keyword>
<feature type="transmembrane region" description="Helical" evidence="6">
    <location>
        <begin position="108"/>
        <end position="132"/>
    </location>
</feature>
<keyword evidence="2" id="KW-1003">Cell membrane</keyword>
<organism evidence="7 8">
    <name type="scientific">Puniceispirillum marinum (strain IMCC1322)</name>
    <dbReference type="NCBI Taxonomy" id="488538"/>
    <lineage>
        <taxon>Bacteria</taxon>
        <taxon>Pseudomonadati</taxon>
        <taxon>Pseudomonadota</taxon>
        <taxon>Alphaproteobacteria</taxon>
        <taxon>Candidatus Puniceispirillales</taxon>
        <taxon>Candidatus Puniceispirillaceae</taxon>
        <taxon>Candidatus Puniceispirillum</taxon>
    </lineage>
</organism>
<feature type="transmembrane region" description="Helical" evidence="6">
    <location>
        <begin position="315"/>
        <end position="335"/>
    </location>
</feature>
<evidence type="ECO:0000256" key="3">
    <source>
        <dbReference type="ARBA" id="ARBA00022692"/>
    </source>
</evidence>
<evidence type="ECO:0000256" key="4">
    <source>
        <dbReference type="ARBA" id="ARBA00022989"/>
    </source>
</evidence>
<feature type="transmembrane region" description="Helical" evidence="6">
    <location>
        <begin position="68"/>
        <end position="88"/>
    </location>
</feature>
<reference evidence="7 8" key="1">
    <citation type="journal article" date="2010" name="J. Bacteriol.">
        <title>Complete genome sequence of "Candidatus Puniceispirillum marinum" IMCC1322, a representative of the SAR116 clade in the Alphaproteobacteria.</title>
        <authorList>
            <person name="Oh H.M."/>
            <person name="Kwon K.K."/>
            <person name="Kang I."/>
            <person name="Kang S.G."/>
            <person name="Lee J.H."/>
            <person name="Kim S.J."/>
            <person name="Cho J.C."/>
        </authorList>
    </citation>
    <scope>NUCLEOTIDE SEQUENCE [LARGE SCALE GENOMIC DNA]</scope>
    <source>
        <strain evidence="7 8">IMCC1322</strain>
    </source>
</reference>
<dbReference type="PANTHER" id="PTHR33529">
    <property type="entry name" value="SLR0882 PROTEIN-RELATED"/>
    <property type="match status" value="1"/>
</dbReference>
<dbReference type="RefSeq" id="WP_013045504.1">
    <property type="nucleotide sequence ID" value="NC_014010.1"/>
</dbReference>
<evidence type="ECO:0000256" key="6">
    <source>
        <dbReference type="SAM" id="Phobius"/>
    </source>
</evidence>
<evidence type="ECO:0000256" key="1">
    <source>
        <dbReference type="ARBA" id="ARBA00004651"/>
    </source>
</evidence>
<evidence type="ECO:0000256" key="5">
    <source>
        <dbReference type="ARBA" id="ARBA00023136"/>
    </source>
</evidence>
<keyword evidence="5 6" id="KW-0472">Membrane</keyword>
<sequence length="368" mass="41009">MNPFFIFGTLFRYFAFYYTRWILLCLFGLTVIISVIQSVELMRQKSVNKSDVEEISVSVLAMLNLPNIIEVILPFAVLIGTMLCFHAWNKSNEFVVTRGFGQSIWVSLSPVLVSALAIGVLFVMVINPIGAVTSKRYNSQMATLNDDISNNLTISESGIWLRDMQDNVKIIINGDALDMKTAQISNPTIYSFVNGFELNWRVQAQSIQLTQMGWEVVDGIKWDSDGLQNELGTFIIPTNLEAVDLTRSGQSPHSISIYALPHFITVLERAGLPTINHEIHFNKILAFPFLLVGISMIATRITVRSINRGRQMKLVIKGLGIATCIFIFSYLMHVMGTSLTVPALVAGWTPAITVLLIGSIMLARLDEN</sequence>
<dbReference type="EMBL" id="CP001751">
    <property type="protein sequence ID" value="ADE38875.1"/>
    <property type="molecule type" value="Genomic_DNA"/>
</dbReference>
<dbReference type="HOGENOM" id="CLU_028799_2_0_5"/>
<dbReference type="InterPro" id="IPR005495">
    <property type="entry name" value="LptG/LptF_permease"/>
</dbReference>
<dbReference type="OrthoDB" id="9798468at2"/>
<evidence type="ECO:0000313" key="7">
    <source>
        <dbReference type="EMBL" id="ADE38875.1"/>
    </source>
</evidence>
<dbReference type="PANTHER" id="PTHR33529:SF2">
    <property type="entry name" value="LIPOPOLYSACCHARIDE EXPORT SYSTEM PERMEASE PROTEIN LPTG"/>
    <property type="match status" value="1"/>
</dbReference>
<proteinExistence type="predicted"/>
<evidence type="ECO:0000256" key="2">
    <source>
        <dbReference type="ARBA" id="ARBA00022475"/>
    </source>
</evidence>
<gene>
    <name evidence="7" type="ordered locus">SAR116_0632</name>
</gene>
<name>D5BRH8_PUNMI</name>
<keyword evidence="8" id="KW-1185">Reference proteome</keyword>
<feature type="transmembrane region" description="Helical" evidence="6">
    <location>
        <begin position="20"/>
        <end position="39"/>
    </location>
</feature>
<feature type="transmembrane region" description="Helical" evidence="6">
    <location>
        <begin position="341"/>
        <end position="363"/>
    </location>
</feature>